<reference evidence="5" key="1">
    <citation type="submission" date="2023-01" db="EMBL/GenBank/DDBJ databases">
        <title>Metagenome sequencing of chrysophaentin producing Chrysophaeum taylorii.</title>
        <authorList>
            <person name="Davison J."/>
            <person name="Bewley C."/>
        </authorList>
    </citation>
    <scope>NUCLEOTIDE SEQUENCE</scope>
    <source>
        <strain evidence="5">NIES-1699</strain>
    </source>
</reference>
<evidence type="ECO:0000256" key="3">
    <source>
        <dbReference type="SAM" id="MobiDB-lite"/>
    </source>
</evidence>
<evidence type="ECO:0000313" key="6">
    <source>
        <dbReference type="Proteomes" id="UP001230188"/>
    </source>
</evidence>
<comment type="similarity">
    <text evidence="1">Belongs to the NAD(P)H dehydrogenase (quinone) family.</text>
</comment>
<evidence type="ECO:0000259" key="4">
    <source>
        <dbReference type="Pfam" id="PF02525"/>
    </source>
</evidence>
<dbReference type="InterPro" id="IPR016024">
    <property type="entry name" value="ARM-type_fold"/>
</dbReference>
<dbReference type="InterPro" id="IPR029039">
    <property type="entry name" value="Flavoprotein-like_sf"/>
</dbReference>
<evidence type="ECO:0000256" key="2">
    <source>
        <dbReference type="ARBA" id="ARBA00023002"/>
    </source>
</evidence>
<keyword evidence="6" id="KW-1185">Reference proteome</keyword>
<dbReference type="Gene3D" id="3.40.50.360">
    <property type="match status" value="1"/>
</dbReference>
<evidence type="ECO:0000256" key="1">
    <source>
        <dbReference type="ARBA" id="ARBA00006252"/>
    </source>
</evidence>
<dbReference type="SUPFAM" id="SSF52218">
    <property type="entry name" value="Flavoproteins"/>
    <property type="match status" value="1"/>
</dbReference>
<accession>A0AAD7UCH7</accession>
<dbReference type="Proteomes" id="UP001230188">
    <property type="component" value="Unassembled WGS sequence"/>
</dbReference>
<dbReference type="GO" id="GO:0003955">
    <property type="term" value="F:NAD(P)H dehydrogenase (quinone) activity"/>
    <property type="evidence" value="ECO:0007669"/>
    <property type="project" value="TreeGrafter"/>
</dbReference>
<feature type="compositionally biased region" description="Polar residues" evidence="3">
    <location>
        <begin position="362"/>
        <end position="374"/>
    </location>
</feature>
<dbReference type="SUPFAM" id="SSF48371">
    <property type="entry name" value="ARM repeat"/>
    <property type="match status" value="1"/>
</dbReference>
<proteinExistence type="inferred from homology"/>
<dbReference type="PANTHER" id="PTHR10204">
    <property type="entry name" value="NAD P H OXIDOREDUCTASE-RELATED"/>
    <property type="match status" value="1"/>
</dbReference>
<feature type="domain" description="Flavodoxin-like fold" evidence="4">
    <location>
        <begin position="32"/>
        <end position="194"/>
    </location>
</feature>
<feature type="region of interest" description="Disordered" evidence="3">
    <location>
        <begin position="1715"/>
        <end position="1842"/>
    </location>
</feature>
<sequence>MLGLWAKANQLSKGWVPPPKPEDDRKNSTKQRVLLVHAHPIPSSFSGAIANAVRNGLQEAGHDVVYLSLYGVGFEAALTADERVRYLGPTPDHPRLPAYPTPSRDVAASIAELKRCDALVFVFPTWWFNVPGILKGWIDRAFLPGVAFKLPHLETEKQPTRGGLIPGLPNIKNLGIVTTYGAPRLATLLAGDNGTNMITRALLPLFAENCWVHFHGLYEMDTSSDKQRATFLAKVQDHYSSKTQEREFHVEMFYKPAGPVGDGKEEDSDVPEGWKRLSPYFKATGGATLNLPAEVVAARVALRGAYDRLSLCFYGALDDEEVEPEEVEWEPLWPGWPKVPEASWATDDSGGGGVDGAEIATASDSAAPQTTVLSGTPRRARDAWWRVVEEVDGGDVASAELLSRLGEAIGELEKEAVAPPDACADALAGCFALLEEAPNPSAAAMRLRKEVLRGAALALKKQAGLHVEGLVACCARALRDRVASPRSVELAAAACNLGSNGELIEHYVRGCYQAATERTADPTQFPCAPSEKMRTDLARFLARCAFYRSLDALGAVASRICGKEALGEDEDEEAAMWVDAREAARRADAVAAAYQDDFYDSKLVSSAVGCAACAAARLASETLWMSTRRLLLRAVFRAPKNVVPLVDAHTQREISLILGACEETSREKALAASSLVPLELETRAGVARALNARLRGLSLVSQLAAAERRQRMSLPGEADETPDLVERAAAWGWDDDDDDDEKNSPRFAIRALEDEDARAAIVRVASSSSSSSTTGTRVADIAVSLVQRGWVSGDLSPRVRRAIADAFLGDDDDDDATTTMAAVLPPPTKKARVDDDDHHHHHHHESLAFVRFKRMAERTRHVFDDDDALLRACLSQNSNEAALGLSLLAARLAKSEDEEVLVCKAVGHYRLLECSRRATEHVAPSAFGALEAAARALATLRARHVFDAIDLENDYYGRPRALAAKPPATEILRTFVLKSSSTSSFGDANDDDDQTGAAEEGRRSTKLEEIRAVRRKLVVAIRAVSVADRLVACVVGRRRPHDRRSAAEKFRDHRNAVACCLRLLSELSLAFPRPLTQMKDGDPAARSLLGDDSRAELGGTPLSKLGARLSRDLERFLAARFAPETLAECCARHGLAAPKNRLAALRTLRALLPPRTPAPALAYAALVDEPPTSGSLGLDELAQRAALDASLDGSQAAFSRAADIAHAAARAHRAAWAHALAKLDGSSLNLVVWSCESASGLARSAAIEVLCRCVDLGGPAAIALTGALCGRLRGAVAASRTAGAAKTAADKKKEETKHKTSTSRASRLLSTVRELCRAASGQRLVFATGCAMALVEALTIPKPELLRLALDALASLVSAWDDDDDDDDHDSAAAAAAAAASKFSASRFVPVRDDDDAGRAALECLTRSLQKILSKYHKADLHVHCSAARCLVLLARDPDNSSRVLRVLEAKGILNRALSGLASGPLATTDDAWKLARALRAAAWLAHVPAALAWDAGLDPKRVANLVDDETASAVREAVAILGTQSWDDDDDDDHDHEHHHNRLVRAYLAVADRASSELVDLREQTALEAKRPVVEDAVAKLNDAELAATIRSRADFLVALATSTAQKYNFSKLFAPSRLVSGLEDEDEPPRVFNASLSGGSRELVEPSAHRDALFSAPALPADLNVWDAEDPARFEPKALKDVPLDAARAALSKIAPRAEDAIKSEAKRLAAERRARLAPDADPFAPPPKLALPPDLPPEPPRPAAGSLAVTLKPQHDDPLPPRNMLPARLPNHHHQQQHQQQRDRPPAAKPPFHAPRHQPRLPPPKPQAPPPARPAPPRALDPRQAPARAVDPRRRKRTQ</sequence>
<feature type="region of interest" description="Disordered" evidence="3">
    <location>
        <begin position="1284"/>
        <end position="1304"/>
    </location>
</feature>
<dbReference type="InterPro" id="IPR003680">
    <property type="entry name" value="Flavodoxin_fold"/>
</dbReference>
<name>A0AAD7UCH7_9STRA</name>
<feature type="compositionally biased region" description="Basic and acidic residues" evidence="3">
    <location>
        <begin position="1288"/>
        <end position="1298"/>
    </location>
</feature>
<gene>
    <name evidence="5" type="ORF">CTAYLR_004432</name>
</gene>
<feature type="region of interest" description="Disordered" evidence="3">
    <location>
        <begin position="340"/>
        <end position="374"/>
    </location>
</feature>
<dbReference type="InterPro" id="IPR051545">
    <property type="entry name" value="NAD(P)H_dehydrogenase_qn"/>
</dbReference>
<comment type="caution">
    <text evidence="5">The sequence shown here is derived from an EMBL/GenBank/DDBJ whole genome shotgun (WGS) entry which is preliminary data.</text>
</comment>
<protein>
    <recommendedName>
        <fullName evidence="4">Flavodoxin-like fold domain-containing protein</fullName>
    </recommendedName>
</protein>
<feature type="compositionally biased region" description="Pro residues" evidence="3">
    <location>
        <begin position="1803"/>
        <end position="1822"/>
    </location>
</feature>
<feature type="region of interest" description="Disordered" evidence="3">
    <location>
        <begin position="981"/>
        <end position="1004"/>
    </location>
</feature>
<dbReference type="Pfam" id="PF02525">
    <property type="entry name" value="Flavodoxin_2"/>
    <property type="match status" value="1"/>
</dbReference>
<feature type="compositionally biased region" description="Pro residues" evidence="3">
    <location>
        <begin position="1726"/>
        <end position="1745"/>
    </location>
</feature>
<dbReference type="PANTHER" id="PTHR10204:SF34">
    <property type="entry name" value="NAD(P)H DEHYDROGENASE [QUINONE] 1 ISOFORM 1"/>
    <property type="match status" value="1"/>
</dbReference>
<keyword evidence="2" id="KW-0560">Oxidoreductase</keyword>
<organism evidence="5 6">
    <name type="scientific">Chrysophaeum taylorii</name>
    <dbReference type="NCBI Taxonomy" id="2483200"/>
    <lineage>
        <taxon>Eukaryota</taxon>
        <taxon>Sar</taxon>
        <taxon>Stramenopiles</taxon>
        <taxon>Ochrophyta</taxon>
        <taxon>Pelagophyceae</taxon>
        <taxon>Pelagomonadales</taxon>
        <taxon>Pelagomonadaceae</taxon>
        <taxon>Chrysophaeum</taxon>
    </lineage>
</organism>
<dbReference type="EMBL" id="JAQMWT010000393">
    <property type="protein sequence ID" value="KAJ8601929.1"/>
    <property type="molecule type" value="Genomic_DNA"/>
</dbReference>
<dbReference type="GO" id="GO:0005829">
    <property type="term" value="C:cytosol"/>
    <property type="evidence" value="ECO:0007669"/>
    <property type="project" value="TreeGrafter"/>
</dbReference>
<evidence type="ECO:0000313" key="5">
    <source>
        <dbReference type="EMBL" id="KAJ8601929.1"/>
    </source>
</evidence>